<evidence type="ECO:0000313" key="3">
    <source>
        <dbReference type="Proteomes" id="UP001201980"/>
    </source>
</evidence>
<dbReference type="AlphaFoldDB" id="A0AAD5RN45"/>
<reference evidence="2" key="1">
    <citation type="submission" date="2022-07" db="EMBL/GenBank/DDBJ databases">
        <title>Draft genome sequence of Zalerion maritima ATCC 34329, a (micro)plastics degrading marine fungus.</title>
        <authorList>
            <person name="Paco A."/>
            <person name="Goncalves M.F.M."/>
            <person name="Rocha-Santos T.A.P."/>
            <person name="Alves A."/>
        </authorList>
    </citation>
    <scope>NUCLEOTIDE SEQUENCE</scope>
    <source>
        <strain evidence="2">ATCC 34329</strain>
    </source>
</reference>
<evidence type="ECO:0000313" key="2">
    <source>
        <dbReference type="EMBL" id="KAJ2899481.1"/>
    </source>
</evidence>
<feature type="compositionally biased region" description="Polar residues" evidence="1">
    <location>
        <begin position="1"/>
        <end position="11"/>
    </location>
</feature>
<proteinExistence type="predicted"/>
<sequence length="351" mass="38212">MADLKTLSSLLSPDPSKGSKIMHTSNSPISHARPEQTDPDQHVAEPCLEQFKKYHPRGSVRQHRLAALKSFTCDRCHEKKTSKLVALADEQWDALLCNGCYGWLLSTASKPSETKHTPASGPLSIEGSQGSAGSSPVHLPIPETGDSISILGQKLVALANVVRSGQSIATVTNYVACPNQERDPVKIAIAEMPPLEFQAWSQYAGGEYPLPKIDWTTDRAAVPTSVNSLQRSIHRAEALNRLYNTEEAEPSHSTWFSNDQLGHLPLVKAMARVIGAERKLLGGQAVLTAVEMADLQTINKILSDSARIRGTSKGKQNMAMISSSQNILGSQRDRLREALGVKGKKRKRGLE</sequence>
<feature type="region of interest" description="Disordered" evidence="1">
    <location>
        <begin position="111"/>
        <end position="136"/>
    </location>
</feature>
<gene>
    <name evidence="2" type="ORF">MKZ38_003038</name>
</gene>
<name>A0AAD5RN45_9PEZI</name>
<feature type="region of interest" description="Disordered" evidence="1">
    <location>
        <begin position="1"/>
        <end position="41"/>
    </location>
</feature>
<dbReference type="Proteomes" id="UP001201980">
    <property type="component" value="Unassembled WGS sequence"/>
</dbReference>
<keyword evidence="3" id="KW-1185">Reference proteome</keyword>
<comment type="caution">
    <text evidence="2">The sequence shown here is derived from an EMBL/GenBank/DDBJ whole genome shotgun (WGS) entry which is preliminary data.</text>
</comment>
<protein>
    <submittedName>
        <fullName evidence="2">Uncharacterized protein</fullName>
    </submittedName>
</protein>
<dbReference type="EMBL" id="JAKWBI020000196">
    <property type="protein sequence ID" value="KAJ2899481.1"/>
    <property type="molecule type" value="Genomic_DNA"/>
</dbReference>
<accession>A0AAD5RN45</accession>
<feature type="compositionally biased region" description="Basic and acidic residues" evidence="1">
    <location>
        <begin position="32"/>
        <end position="41"/>
    </location>
</feature>
<organism evidence="2 3">
    <name type="scientific">Zalerion maritima</name>
    <dbReference type="NCBI Taxonomy" id="339359"/>
    <lineage>
        <taxon>Eukaryota</taxon>
        <taxon>Fungi</taxon>
        <taxon>Dikarya</taxon>
        <taxon>Ascomycota</taxon>
        <taxon>Pezizomycotina</taxon>
        <taxon>Sordariomycetes</taxon>
        <taxon>Lulworthiomycetidae</taxon>
        <taxon>Lulworthiales</taxon>
        <taxon>Lulworthiaceae</taxon>
        <taxon>Zalerion</taxon>
    </lineage>
</organism>
<evidence type="ECO:0000256" key="1">
    <source>
        <dbReference type="SAM" id="MobiDB-lite"/>
    </source>
</evidence>